<dbReference type="RefSeq" id="XP_003686230.1">
    <property type="nucleotide sequence ID" value="XM_003686182.1"/>
</dbReference>
<keyword evidence="4" id="KW-1185">Reference proteome</keyword>
<dbReference type="GeneID" id="11535350"/>
<evidence type="ECO:0000256" key="2">
    <source>
        <dbReference type="SAM" id="MobiDB-lite"/>
    </source>
</evidence>
<reference evidence="3 4" key="1">
    <citation type="journal article" date="2011" name="Proc. Natl. Acad. Sci. U.S.A.">
        <title>Evolutionary erosion of yeast sex chromosomes by mating-type switching accidents.</title>
        <authorList>
            <person name="Gordon J.L."/>
            <person name="Armisen D."/>
            <person name="Proux-Wera E."/>
            <person name="Oheigeartaigh S.S."/>
            <person name="Byrne K.P."/>
            <person name="Wolfe K.H."/>
        </authorList>
    </citation>
    <scope>NUCLEOTIDE SEQUENCE [LARGE SCALE GENOMIC DNA]</scope>
    <source>
        <strain evidence="4">ATCC 24235 / CBS 4417 / NBRC 1672 / NRRL Y-8282 / UCD 70-5</strain>
    </source>
</reference>
<dbReference type="AlphaFoldDB" id="G8BUL0"/>
<gene>
    <name evidence="3" type="primary">TPHA0F03150</name>
    <name evidence="3" type="ordered locus">TPHA_0F03150</name>
</gene>
<keyword evidence="1" id="KW-0175">Coiled coil</keyword>
<proteinExistence type="predicted"/>
<dbReference type="HOGENOM" id="CLU_1031261_0_0_1"/>
<evidence type="ECO:0000256" key="1">
    <source>
        <dbReference type="SAM" id="Coils"/>
    </source>
</evidence>
<protein>
    <recommendedName>
        <fullName evidence="5">Spindle pole component 29</fullName>
    </recommendedName>
</protein>
<name>G8BUL0_TETPH</name>
<dbReference type="KEGG" id="tpf:TPHA_0F03150"/>
<evidence type="ECO:0000313" key="4">
    <source>
        <dbReference type="Proteomes" id="UP000005666"/>
    </source>
</evidence>
<organism evidence="3 4">
    <name type="scientific">Tetrapisispora phaffii (strain ATCC 24235 / CBS 4417 / NBRC 1672 / NRRL Y-8282 / UCD 70-5)</name>
    <name type="common">Yeast</name>
    <name type="synonym">Fabospora phaffii</name>
    <dbReference type="NCBI Taxonomy" id="1071381"/>
    <lineage>
        <taxon>Eukaryota</taxon>
        <taxon>Fungi</taxon>
        <taxon>Dikarya</taxon>
        <taxon>Ascomycota</taxon>
        <taxon>Saccharomycotina</taxon>
        <taxon>Saccharomycetes</taxon>
        <taxon>Saccharomycetales</taxon>
        <taxon>Saccharomycetaceae</taxon>
        <taxon>Tetrapisispora</taxon>
    </lineage>
</organism>
<dbReference type="EMBL" id="HE612861">
    <property type="protein sequence ID" value="CCE63796.1"/>
    <property type="molecule type" value="Genomic_DNA"/>
</dbReference>
<evidence type="ECO:0008006" key="5">
    <source>
        <dbReference type="Google" id="ProtNLM"/>
    </source>
</evidence>
<dbReference type="Proteomes" id="UP000005666">
    <property type="component" value="Chromosome 6"/>
</dbReference>
<accession>G8BUL0</accession>
<sequence length="270" mass="31866">MGDNFSKDFFDQKYSEDNSIMDIKRKFSEAKKLIYEKKNPSYSPEKNVSFALQKDDSQNHSFMKNTKKYDPIKNNNKSEKYINSKYYEDQLRKELRESRNENIHPLPYSSSNDANNIRNESSELIILKQQIRTQNNSIQELRSMINNLLQDRNDQHYITGQLESRIKDMNAQIQNLEWELSESKRMIISQSRIPSLNTENNKYSRFPSRNEDFNGRSKKASYLDSPESITNRRYFSGNRTASMDSSTYNGYYPTPSDSTTQIIRMTDPNR</sequence>
<feature type="compositionally biased region" description="Polar residues" evidence="2">
    <location>
        <begin position="227"/>
        <end position="263"/>
    </location>
</feature>
<evidence type="ECO:0000313" key="3">
    <source>
        <dbReference type="EMBL" id="CCE63796.1"/>
    </source>
</evidence>
<feature type="coiled-coil region" evidence="1">
    <location>
        <begin position="131"/>
        <end position="186"/>
    </location>
</feature>
<feature type="region of interest" description="Disordered" evidence="2">
    <location>
        <begin position="199"/>
        <end position="270"/>
    </location>
</feature>